<feature type="transmembrane region" description="Helical" evidence="1">
    <location>
        <begin position="6"/>
        <end position="24"/>
    </location>
</feature>
<dbReference type="AlphaFoldDB" id="A0A839HKD8"/>
<feature type="transmembrane region" description="Helical" evidence="1">
    <location>
        <begin position="188"/>
        <end position="207"/>
    </location>
</feature>
<keyword evidence="1" id="KW-1133">Transmembrane helix</keyword>
<feature type="transmembrane region" description="Helical" evidence="1">
    <location>
        <begin position="219"/>
        <end position="243"/>
    </location>
</feature>
<dbReference type="SUPFAM" id="SSF103190">
    <property type="entry name" value="Sensory domain-like"/>
    <property type="match status" value="1"/>
</dbReference>
<keyword evidence="1" id="KW-0812">Transmembrane</keyword>
<name>A0A839HKD8_9GAMM</name>
<evidence type="ECO:0000313" key="3">
    <source>
        <dbReference type="EMBL" id="MBB1127316.1"/>
    </source>
</evidence>
<reference evidence="3 4" key="1">
    <citation type="journal article" date="2020" name="Arch. Microbiol.">
        <title>The genome sequence of the giant phototrophic gammaproteobacterium Thiospirillum jenense gives insight into its physiological properties and phylogenetic relationships.</title>
        <authorList>
            <person name="Imhoff J.F."/>
            <person name="Meyer T.E."/>
            <person name="Kyndt J.A."/>
        </authorList>
    </citation>
    <scope>NUCLEOTIDE SEQUENCE [LARGE SCALE GENOMIC DNA]</scope>
    <source>
        <strain evidence="3 4">DSM 216</strain>
    </source>
</reference>
<dbReference type="Pfam" id="PF14827">
    <property type="entry name" value="dCache_3"/>
    <property type="match status" value="1"/>
</dbReference>
<evidence type="ECO:0000256" key="1">
    <source>
        <dbReference type="SAM" id="Phobius"/>
    </source>
</evidence>
<dbReference type="RefSeq" id="WP_182584942.1">
    <property type="nucleotide sequence ID" value="NZ_JABVCQ010000049.1"/>
</dbReference>
<evidence type="ECO:0000259" key="2">
    <source>
        <dbReference type="Pfam" id="PF14827"/>
    </source>
</evidence>
<organism evidence="3 4">
    <name type="scientific">Thiospirillum jenense</name>
    <dbReference type="NCBI Taxonomy" id="1653858"/>
    <lineage>
        <taxon>Bacteria</taxon>
        <taxon>Pseudomonadati</taxon>
        <taxon>Pseudomonadota</taxon>
        <taxon>Gammaproteobacteria</taxon>
        <taxon>Chromatiales</taxon>
        <taxon>Chromatiaceae</taxon>
        <taxon>Thiospirillum</taxon>
    </lineage>
</organism>
<sequence length="590" mass="66554">MRTTVLILTTLIIIILAWWTLFYTDRELRDDLSRRIQFAAQAIDIKKVARLSGSAADLTRPEYLKLKEQLATLCDTDPSCQFLYLIGRHPDGQVFFFADSAANGAANESPAGQLYDEADAELIELFTRHTAATSITGPITDRWGTWISALVPFILPTPQIANRTQPVFAVLGMDVAIGEWRMNIATRAALPIGTMLILFIGVMGLLIGNKQQDSSPKPVLWRLFLPLTTAACLLLTASGFLLWQQHLQYQQAQFADLTVQIQREWRTTLQQQIDSLTIAIQPLTIDGRIHNALRKKDKQALQRDWQALFTQWKDLYHITHFYFFDANRYCILRLHQPDRYSDQINRFTAINAEDTGATAAGIELGPLGTFTLRVVQPVIINQKLLGYIELGKEIEDVLQTLETRTNVQLAVVIRKAALQRTVWEVGMKRLGREANWDYLPDGAVIYATTGQLPAFLIPWADGIAAHLPNELSVKLVKFEKKTWQVAAIALYDAGNNEIGELFVTHDLSNEVTAFIRRVTFVGTIGTILLILSLTLLFILLRRTDRTIDLQQAALRDSEQRHRLLFEHSTSAIAIHDLILDAQGQPTDYVL</sequence>
<gene>
    <name evidence="3" type="ORF">HUK38_13960</name>
</gene>
<protein>
    <recommendedName>
        <fullName evidence="2">Double Cache domain-containing protein</fullName>
    </recommendedName>
</protein>
<dbReference type="InterPro" id="IPR029150">
    <property type="entry name" value="dCache_3"/>
</dbReference>
<dbReference type="Proteomes" id="UP000548632">
    <property type="component" value="Unassembled WGS sequence"/>
</dbReference>
<evidence type="ECO:0000313" key="4">
    <source>
        <dbReference type="Proteomes" id="UP000548632"/>
    </source>
</evidence>
<keyword evidence="4" id="KW-1185">Reference proteome</keyword>
<keyword evidence="1" id="KW-0472">Membrane</keyword>
<feature type="transmembrane region" description="Helical" evidence="1">
    <location>
        <begin position="518"/>
        <end position="540"/>
    </location>
</feature>
<dbReference type="InterPro" id="IPR029151">
    <property type="entry name" value="Sensor-like_sf"/>
</dbReference>
<feature type="domain" description="Double Cache" evidence="2">
    <location>
        <begin position="266"/>
        <end position="510"/>
    </location>
</feature>
<proteinExistence type="predicted"/>
<accession>A0A839HKD8</accession>
<comment type="caution">
    <text evidence="3">The sequence shown here is derived from an EMBL/GenBank/DDBJ whole genome shotgun (WGS) entry which is preliminary data.</text>
</comment>
<dbReference type="EMBL" id="JABVCQ010000049">
    <property type="protein sequence ID" value="MBB1127316.1"/>
    <property type="molecule type" value="Genomic_DNA"/>
</dbReference>
<feature type="non-terminal residue" evidence="3">
    <location>
        <position position="590"/>
    </location>
</feature>